<dbReference type="Pfam" id="PF13873">
    <property type="entry name" value="Myb_DNA-bind_5"/>
    <property type="match status" value="1"/>
</dbReference>
<organism evidence="8 9">
    <name type="scientific">Spodoptera exigua</name>
    <name type="common">Beet armyworm</name>
    <name type="synonym">Noctua fulgens</name>
    <dbReference type="NCBI Taxonomy" id="7107"/>
    <lineage>
        <taxon>Eukaryota</taxon>
        <taxon>Metazoa</taxon>
        <taxon>Ecdysozoa</taxon>
        <taxon>Arthropoda</taxon>
        <taxon>Hexapoda</taxon>
        <taxon>Insecta</taxon>
        <taxon>Pterygota</taxon>
        <taxon>Neoptera</taxon>
        <taxon>Endopterygota</taxon>
        <taxon>Lepidoptera</taxon>
        <taxon>Glossata</taxon>
        <taxon>Ditrysia</taxon>
        <taxon>Noctuoidea</taxon>
        <taxon>Noctuidae</taxon>
        <taxon>Amphipyrinae</taxon>
        <taxon>Spodoptera</taxon>
    </lineage>
</organism>
<comment type="function">
    <text evidence="5">Involved in transvection phenomena (= synapsis-dependent gene expression), where the synaptic pairing of chromosomes carrying genes with which zeste interacts influences the expression of these genes. Zeste binds to DNA and stimulates transcription from a nearby promoter.</text>
</comment>
<evidence type="ECO:0000256" key="2">
    <source>
        <dbReference type="ARBA" id="ARBA00016807"/>
    </source>
</evidence>
<evidence type="ECO:0000256" key="6">
    <source>
        <dbReference type="SAM" id="MobiDB-lite"/>
    </source>
</evidence>
<keyword evidence="4" id="KW-0804">Transcription</keyword>
<name>A0A835G192_SPOEX</name>
<dbReference type="AlphaFoldDB" id="A0A835G192"/>
<sequence>MDIDKLVKQRSGIKAKLTNFEKYITILSSSKLISELQRIDLEGRLSKFEALYDIFDALQMEIELASANPEDEYVERNQIEERYHSLIASARSQLRTSGSQRKGSETGTTMDSKPGFIEKLHEGVCVCNRKYTDTNTNKSKTAAWQTVMKRFNELNSRQRELAEIKQQWRTMKLDAKKNMSQNSESQLDLGTQEFVVTEVDNRDTAKENIIPLRKPQTTLNNRVSSVNCHLVMDIDQLLCAPDAYVRFLTLLCVPSTHLCVQYVRASKTIKTTDRGSRDILLYEEAYKEILRPVLVLDRPSVRTSVALLICMKFHKSSQCSTDRTHAYIATHCVRGPSVERVRMRAVGRPTRYGNI</sequence>
<gene>
    <name evidence="8" type="ORF">HW555_013563</name>
</gene>
<evidence type="ECO:0000259" key="7">
    <source>
        <dbReference type="Pfam" id="PF13873"/>
    </source>
</evidence>
<accession>A0A835G192</accession>
<feature type="compositionally biased region" description="Polar residues" evidence="6">
    <location>
        <begin position="92"/>
        <end position="111"/>
    </location>
</feature>
<evidence type="ECO:0000256" key="3">
    <source>
        <dbReference type="ARBA" id="ARBA00023015"/>
    </source>
</evidence>
<dbReference type="EMBL" id="JACKWZ010000669">
    <property type="protein sequence ID" value="KAF9405858.1"/>
    <property type="molecule type" value="Genomic_DNA"/>
</dbReference>
<evidence type="ECO:0000313" key="8">
    <source>
        <dbReference type="EMBL" id="KAF9405858.1"/>
    </source>
</evidence>
<evidence type="ECO:0000256" key="5">
    <source>
        <dbReference type="ARBA" id="ARBA00025466"/>
    </source>
</evidence>
<keyword evidence="9" id="KW-1185">Reference proteome</keyword>
<reference evidence="8" key="1">
    <citation type="submission" date="2020-08" db="EMBL/GenBank/DDBJ databases">
        <title>Spodoptera exigua strain:BAW_Kor-Di-RS1 Genome sequencing and assembly.</title>
        <authorList>
            <person name="Kim J."/>
            <person name="Nam H.Y."/>
            <person name="Kwon M."/>
            <person name="Choi J.H."/>
            <person name="Cho S.R."/>
            <person name="Kim G.-H."/>
        </authorList>
    </citation>
    <scope>NUCLEOTIDE SEQUENCE</scope>
    <source>
        <strain evidence="8">BAW_Kor-Di-RS1</strain>
        <tissue evidence="8">Whole-body</tissue>
    </source>
</reference>
<evidence type="ECO:0000256" key="4">
    <source>
        <dbReference type="ARBA" id="ARBA00023163"/>
    </source>
</evidence>
<comment type="subunit">
    <text evidence="1">Self-associates forming complexes of several hundred monomers.</text>
</comment>
<feature type="domain" description="Myb/SANT-like DNA-binding" evidence="7">
    <location>
        <begin position="127"/>
        <end position="181"/>
    </location>
</feature>
<feature type="region of interest" description="Disordered" evidence="6">
    <location>
        <begin position="92"/>
        <end position="113"/>
    </location>
</feature>
<keyword evidence="3" id="KW-0805">Transcription regulation</keyword>
<evidence type="ECO:0000256" key="1">
    <source>
        <dbReference type="ARBA" id="ARBA00011764"/>
    </source>
</evidence>
<dbReference type="InterPro" id="IPR028002">
    <property type="entry name" value="Myb_DNA-bind_5"/>
</dbReference>
<dbReference type="Proteomes" id="UP000648187">
    <property type="component" value="Unassembled WGS sequence"/>
</dbReference>
<proteinExistence type="predicted"/>
<evidence type="ECO:0000313" key="9">
    <source>
        <dbReference type="Proteomes" id="UP000648187"/>
    </source>
</evidence>
<dbReference type="PANTHER" id="PTHR21411">
    <property type="entry name" value="APONTIC"/>
    <property type="match status" value="1"/>
</dbReference>
<protein>
    <recommendedName>
        <fullName evidence="2">Regulatory protein zeste</fullName>
    </recommendedName>
</protein>
<dbReference type="PANTHER" id="PTHR21411:SF0">
    <property type="entry name" value="REGULATORY PROTEIN ZESTE"/>
    <property type="match status" value="1"/>
</dbReference>
<comment type="caution">
    <text evidence="8">The sequence shown here is derived from an EMBL/GenBank/DDBJ whole genome shotgun (WGS) entry which is preliminary data.</text>
</comment>